<reference evidence="1 2" key="1">
    <citation type="journal article" date="2012" name="Stand. Genomic Sci.">
        <title>Complete genome sequence of the sulfur compounds oxidizing chemolithoautotroph Sulfuricurvum kujiense type strain (YK-1(T)).</title>
        <authorList>
            <person name="Han C."/>
            <person name="Kotsyurbenko O."/>
            <person name="Chertkov O."/>
            <person name="Held B."/>
            <person name="Lapidus A."/>
            <person name="Nolan M."/>
            <person name="Lucas S."/>
            <person name="Hammon N."/>
            <person name="Deshpande S."/>
            <person name="Cheng J.F."/>
            <person name="Tapia R."/>
            <person name="Goodwin L.A."/>
            <person name="Pitluck S."/>
            <person name="Liolios K."/>
            <person name="Pagani I."/>
            <person name="Ivanova N."/>
            <person name="Mavromatis K."/>
            <person name="Mikhailova N."/>
            <person name="Pati A."/>
            <person name="Chen A."/>
            <person name="Palaniappan K."/>
            <person name="Land M."/>
            <person name="Hauser L."/>
            <person name="Chang Y.J."/>
            <person name="Jeffries C.D."/>
            <person name="Brambilla E.M."/>
            <person name="Rohde M."/>
            <person name="Spring S."/>
            <person name="Sikorski J."/>
            <person name="Goker M."/>
            <person name="Woyke T."/>
            <person name="Bristow J."/>
            <person name="Eisen J.A."/>
            <person name="Markowitz V."/>
            <person name="Hugenholtz P."/>
            <person name="Kyrpides N.C."/>
            <person name="Klenk H.P."/>
            <person name="Detter J.C."/>
        </authorList>
    </citation>
    <scope>NUCLEOTIDE SEQUENCE [LARGE SCALE GENOMIC DNA]</scope>
    <source>
        <strain evidence="2">ATCC BAA-921 / DSM 16994 / JCM 11577 / YK-1</strain>
    </source>
</reference>
<proteinExistence type="predicted"/>
<sequence length="104" mass="12033">MAARKKVRSYEDVFIEAVLLTIEELKKTNKYYKNSDALLMSYDEIGRMVKSISDDAKYHSSISKNFEILKKRYLDSDEYDSSGEIMAETPSVPKDNVEEINFGF</sequence>
<gene>
    <name evidence="1" type="ordered locus">Sulku_1968</name>
</gene>
<name>E4U271_SULKY</name>
<protein>
    <submittedName>
        <fullName evidence="1">Uncharacterized protein</fullName>
    </submittedName>
</protein>
<dbReference type="STRING" id="709032.Sulku_1968"/>
<dbReference type="HOGENOM" id="CLU_2248730_0_0_7"/>
<dbReference type="KEGG" id="sku:Sulku_1968"/>
<dbReference type="EMBL" id="CP002355">
    <property type="protein sequence ID" value="ADR34628.1"/>
    <property type="molecule type" value="Genomic_DNA"/>
</dbReference>
<dbReference type="Proteomes" id="UP000008721">
    <property type="component" value="Chromosome"/>
</dbReference>
<dbReference type="RefSeq" id="WP_013460825.1">
    <property type="nucleotide sequence ID" value="NC_014762.1"/>
</dbReference>
<accession>E4U271</accession>
<evidence type="ECO:0000313" key="1">
    <source>
        <dbReference type="EMBL" id="ADR34628.1"/>
    </source>
</evidence>
<evidence type="ECO:0000313" key="2">
    <source>
        <dbReference type="Proteomes" id="UP000008721"/>
    </source>
</evidence>
<dbReference type="AlphaFoldDB" id="E4U271"/>
<keyword evidence="2" id="KW-1185">Reference proteome</keyword>
<organism evidence="1 2">
    <name type="scientific">Sulfuricurvum kujiense (strain ATCC BAA-921 / DSM 16994 / JCM 11577 / YK-1)</name>
    <dbReference type="NCBI Taxonomy" id="709032"/>
    <lineage>
        <taxon>Bacteria</taxon>
        <taxon>Pseudomonadati</taxon>
        <taxon>Campylobacterota</taxon>
        <taxon>Epsilonproteobacteria</taxon>
        <taxon>Campylobacterales</taxon>
        <taxon>Sulfurimonadaceae</taxon>
        <taxon>Sulfuricurvum</taxon>
    </lineage>
</organism>